<name>A0AAD9WFR8_9HELO</name>
<dbReference type="AlphaFoldDB" id="A0AAD9WFR8"/>
<evidence type="ECO:0000313" key="3">
    <source>
        <dbReference type="EMBL" id="KAK2628518.1"/>
    </source>
</evidence>
<feature type="transmembrane region" description="Helical" evidence="2">
    <location>
        <begin position="305"/>
        <end position="327"/>
    </location>
</feature>
<feature type="region of interest" description="Disordered" evidence="1">
    <location>
        <begin position="273"/>
        <end position="301"/>
    </location>
</feature>
<gene>
    <name evidence="3" type="ORF">QTJ16_001621</name>
</gene>
<reference evidence="3" key="1">
    <citation type="submission" date="2023-06" db="EMBL/GenBank/DDBJ databases">
        <title>Draft genome of Marssonina rosae.</title>
        <authorList>
            <person name="Cheng Q."/>
        </authorList>
    </citation>
    <scope>NUCLEOTIDE SEQUENCE</scope>
    <source>
        <strain evidence="3">R4</strain>
    </source>
</reference>
<accession>A0AAD9WFR8</accession>
<protein>
    <submittedName>
        <fullName evidence="3">Uncharacterized protein</fullName>
    </submittedName>
</protein>
<feature type="region of interest" description="Disordered" evidence="1">
    <location>
        <begin position="457"/>
        <end position="508"/>
    </location>
</feature>
<feature type="region of interest" description="Disordered" evidence="1">
    <location>
        <begin position="79"/>
        <end position="109"/>
    </location>
</feature>
<comment type="caution">
    <text evidence="3">The sequence shown here is derived from an EMBL/GenBank/DDBJ whole genome shotgun (WGS) entry which is preliminary data.</text>
</comment>
<keyword evidence="2" id="KW-0472">Membrane</keyword>
<dbReference type="CDD" id="cd12087">
    <property type="entry name" value="TM_EGFR-like"/>
    <property type="match status" value="1"/>
</dbReference>
<proteinExistence type="predicted"/>
<evidence type="ECO:0000256" key="2">
    <source>
        <dbReference type="SAM" id="Phobius"/>
    </source>
</evidence>
<sequence length="508" mass="51584">MADTPIGGPSLLLASHDKAHREHQAQHYLLHRADPSIIQSIVTEILATVSVIQQSTVDPTGNAIGLNAYTVDFTGGTSHPPTTLTSSSTSSTTTATPGTSGPIPTLSSTGAEGLPVNNLALSPPSTYSLLSLDTASVATPTPTSIPIKFASIPIGSNLTSLILTSSNTLSPILPTSNSYAPTFINSSLTLSTSSSALSSFSGSFSSSISNSIANSLLTGLSSSSATFSSGSYSTVPSSSAPSFYPSSTPSSSPFASYQAGTLVSGTWSASGSTPASTPASSSGAGSDGDSGDYSDDSSAPPTSTVVGGVIGGLAGLAILIFLFMFLIRWRRRKQSMISLGGEEMDASAGAGRSAPSQTAAGMTERSGFGALSVSATLASLTGYKRSSQNAVGLNAGSERGFYRVSGRKLPSVLQSGGDGYGGGTMGGNTMSGSSFYRDSQSFYGDCGGTQRDSGVPIMREGPARTPVTEHSPFSDFPDFLNPPPPRPDAAGRVPSQDGSQRSRFTEEV</sequence>
<keyword evidence="4" id="KW-1185">Reference proteome</keyword>
<keyword evidence="2" id="KW-0812">Transmembrane</keyword>
<organism evidence="3 4">
    <name type="scientific">Diplocarpon rosae</name>
    <dbReference type="NCBI Taxonomy" id="946125"/>
    <lineage>
        <taxon>Eukaryota</taxon>
        <taxon>Fungi</taxon>
        <taxon>Dikarya</taxon>
        <taxon>Ascomycota</taxon>
        <taxon>Pezizomycotina</taxon>
        <taxon>Leotiomycetes</taxon>
        <taxon>Helotiales</taxon>
        <taxon>Drepanopezizaceae</taxon>
        <taxon>Diplocarpon</taxon>
    </lineage>
</organism>
<evidence type="ECO:0000313" key="4">
    <source>
        <dbReference type="Proteomes" id="UP001285354"/>
    </source>
</evidence>
<evidence type="ECO:0000256" key="1">
    <source>
        <dbReference type="SAM" id="MobiDB-lite"/>
    </source>
</evidence>
<feature type="compositionally biased region" description="Low complexity" evidence="1">
    <location>
        <begin position="79"/>
        <end position="105"/>
    </location>
</feature>
<dbReference type="Proteomes" id="UP001285354">
    <property type="component" value="Unassembled WGS sequence"/>
</dbReference>
<keyword evidence="2" id="KW-1133">Transmembrane helix</keyword>
<dbReference type="EMBL" id="JAUBYV010000002">
    <property type="protein sequence ID" value="KAK2628518.1"/>
    <property type="molecule type" value="Genomic_DNA"/>
</dbReference>
<feature type="compositionally biased region" description="Low complexity" evidence="1">
    <location>
        <begin position="273"/>
        <end position="284"/>
    </location>
</feature>